<proteinExistence type="inferred from homology"/>
<dbReference type="eggNOG" id="COG1678">
    <property type="taxonomic scope" value="Bacteria"/>
</dbReference>
<dbReference type="HOGENOM" id="CLU_057596_1_0_6"/>
<gene>
    <name evidence="3" type="ORF">Acaty_c0297</name>
</gene>
<dbReference type="PANTHER" id="PTHR30327:SF1">
    <property type="entry name" value="UPF0301 PROTEIN YQGE"/>
    <property type="match status" value="1"/>
</dbReference>
<dbReference type="Pfam" id="PF02622">
    <property type="entry name" value="DUF179"/>
    <property type="match status" value="1"/>
</dbReference>
<evidence type="ECO:0000313" key="3">
    <source>
        <dbReference type="EMBL" id="AIA54187.1"/>
    </source>
</evidence>
<evidence type="ECO:0000313" key="4">
    <source>
        <dbReference type="Proteomes" id="UP000005522"/>
    </source>
</evidence>
<dbReference type="RefSeq" id="WP_004873235.1">
    <property type="nucleotide sequence ID" value="NZ_CP005986.1"/>
</dbReference>
<dbReference type="KEGG" id="acz:Acaty_c0297"/>
<dbReference type="Gene3D" id="3.40.1740.10">
    <property type="entry name" value="VC0467-like"/>
    <property type="match status" value="1"/>
</dbReference>
<organism evidence="3 4">
    <name type="scientific">Acidithiobacillus caldus (strain ATCC 51756 / DSM 8584 / KU)</name>
    <dbReference type="NCBI Taxonomy" id="637389"/>
    <lineage>
        <taxon>Bacteria</taxon>
        <taxon>Pseudomonadati</taxon>
        <taxon>Pseudomonadota</taxon>
        <taxon>Acidithiobacillia</taxon>
        <taxon>Acidithiobacillales</taxon>
        <taxon>Acidithiobacillaceae</taxon>
        <taxon>Acidithiobacillus</taxon>
    </lineage>
</organism>
<dbReference type="AlphaFoldDB" id="A0A059ZWA7"/>
<comment type="similarity">
    <text evidence="1 2">Belongs to the UPF0301 (AlgH) family.</text>
</comment>
<evidence type="ECO:0000256" key="2">
    <source>
        <dbReference type="HAMAP-Rule" id="MF_00758"/>
    </source>
</evidence>
<dbReference type="HAMAP" id="MF_00758">
    <property type="entry name" value="UPF0301"/>
    <property type="match status" value="1"/>
</dbReference>
<sequence>MSFSSLKNHLLIAMPNLHDGMFDRSVIVICEHSPEGAMGLVINRLLDISLAKALEAVNITPPEDAAQKPVFWGGPVQPQHGFILHEGAGDWQVSMAVGEGLFLTSSPDILMAIAEHRGPERFLLALGYAGWGEGQLEQELSENSWLHGPIDLSVLFELPPAERWQAAARGLGVDMRLLSGAAGHA</sequence>
<accession>A0A059ZWA7</accession>
<evidence type="ECO:0000256" key="1">
    <source>
        <dbReference type="ARBA" id="ARBA00009600"/>
    </source>
</evidence>
<dbReference type="InterPro" id="IPR003774">
    <property type="entry name" value="AlgH-like"/>
</dbReference>
<dbReference type="EMBL" id="CP005986">
    <property type="protein sequence ID" value="AIA54187.1"/>
    <property type="molecule type" value="Genomic_DNA"/>
</dbReference>
<dbReference type="PANTHER" id="PTHR30327">
    <property type="entry name" value="UNCHARACTERIZED PROTEIN YQGE"/>
    <property type="match status" value="1"/>
</dbReference>
<protein>
    <recommendedName>
        <fullName evidence="2">UPF0301 protein Acaty_c0297</fullName>
    </recommendedName>
</protein>
<dbReference type="GeneID" id="92930315"/>
<dbReference type="Proteomes" id="UP000005522">
    <property type="component" value="Chromosome"/>
</dbReference>
<dbReference type="GO" id="GO:0005829">
    <property type="term" value="C:cytosol"/>
    <property type="evidence" value="ECO:0007669"/>
    <property type="project" value="TreeGrafter"/>
</dbReference>
<reference evidence="3 4" key="1">
    <citation type="journal article" date="2009" name="J. Bacteriol.">
        <title>Draft genome sequence of the extremely acidophilic bacterium Acidithiobacillus caldus ATCC 51756 reveals metabolic versatility in the genus Acidithiobacillus.</title>
        <authorList>
            <person name="Valdes J."/>
            <person name="Quatrini R."/>
            <person name="Hallberg K."/>
            <person name="Dopson M."/>
            <person name="Valenzuela P.D."/>
            <person name="Holmes D.S."/>
        </authorList>
    </citation>
    <scope>NUCLEOTIDE SEQUENCE [LARGE SCALE GENOMIC DNA]</scope>
    <source>
        <strain evidence="4">ATCC 51756 / DSM 8584 / KU</strain>
    </source>
</reference>
<name>A0A059ZWA7_ACICK</name>
<dbReference type="SUPFAM" id="SSF143456">
    <property type="entry name" value="VC0467-like"/>
    <property type="match status" value="1"/>
</dbReference>
<dbReference type="NCBIfam" id="NF001266">
    <property type="entry name" value="PRK00228.1-1"/>
    <property type="match status" value="1"/>
</dbReference>